<dbReference type="OrthoDB" id="527673at2"/>
<dbReference type="InterPro" id="IPR055438">
    <property type="entry name" value="AstE_AspA_cat"/>
</dbReference>
<dbReference type="PANTHER" id="PTHR37326">
    <property type="entry name" value="BLL3975 PROTEIN"/>
    <property type="match status" value="1"/>
</dbReference>
<dbReference type="PATRIC" id="fig|1239307.3.peg.3396"/>
<name>W0I0W9_9GAMM</name>
<proteinExistence type="predicted"/>
<keyword evidence="4" id="KW-0862">Zinc</keyword>
<protein>
    <submittedName>
        <fullName evidence="6">Succinylglutamate desuccinylase/aspartoacylase</fullName>
    </submittedName>
</protein>
<dbReference type="PANTHER" id="PTHR37326:SF1">
    <property type="entry name" value="BLL3975 PROTEIN"/>
    <property type="match status" value="1"/>
</dbReference>
<dbReference type="EMBL" id="CP006569">
    <property type="protein sequence ID" value="AHF78088.1"/>
    <property type="molecule type" value="Genomic_DNA"/>
</dbReference>
<evidence type="ECO:0000313" key="6">
    <source>
        <dbReference type="EMBL" id="AHF78088.1"/>
    </source>
</evidence>
<comment type="cofactor">
    <cofactor evidence="1">
        <name>Zn(2+)</name>
        <dbReference type="ChEBI" id="CHEBI:29105"/>
    </cofactor>
</comment>
<keyword evidence="2" id="KW-0479">Metal-binding</keyword>
<evidence type="ECO:0000256" key="3">
    <source>
        <dbReference type="ARBA" id="ARBA00022801"/>
    </source>
</evidence>
<evidence type="ECO:0000313" key="7">
    <source>
        <dbReference type="Proteomes" id="UP000019028"/>
    </source>
</evidence>
<gene>
    <name evidence="6" type="ORF">Sant_3082</name>
</gene>
<dbReference type="GO" id="GO:0046872">
    <property type="term" value="F:metal ion binding"/>
    <property type="evidence" value="ECO:0007669"/>
    <property type="project" value="UniProtKB-KW"/>
</dbReference>
<dbReference type="InterPro" id="IPR053138">
    <property type="entry name" value="N-alpha-Ac-DABA_deacetylase"/>
</dbReference>
<reference evidence="6 7" key="1">
    <citation type="journal article" date="2014" name="Genome Biol. Evol.">
        <title>Genome degeneration and adaptation in a nascent stage of symbiosis.</title>
        <authorList>
            <person name="Oakeson K.F."/>
            <person name="Gil R."/>
            <person name="Clayton A.L."/>
            <person name="Dunn D.M."/>
            <person name="von Niederhausern A.C."/>
            <person name="Hamil C."/>
            <person name="Aoyagi A."/>
            <person name="Duval B."/>
            <person name="Baca A."/>
            <person name="Silva F.J."/>
            <person name="Vallier A."/>
            <person name="Jackson D.G."/>
            <person name="Latorre A."/>
            <person name="Weiss R.B."/>
            <person name="Heddi A."/>
            <person name="Moya A."/>
            <person name="Dale C."/>
        </authorList>
    </citation>
    <scope>NUCLEOTIDE SEQUENCE [LARGE SCALE GENOMIC DNA]</scope>
    <source>
        <strain evidence="6 7">HS1</strain>
    </source>
</reference>
<dbReference type="Gene3D" id="3.40.630.10">
    <property type="entry name" value="Zn peptidases"/>
    <property type="match status" value="1"/>
</dbReference>
<evidence type="ECO:0000256" key="2">
    <source>
        <dbReference type="ARBA" id="ARBA00022723"/>
    </source>
</evidence>
<feature type="domain" description="Succinylglutamate desuccinylase/Aspartoacylase catalytic" evidence="5">
    <location>
        <begin position="30"/>
        <end position="267"/>
    </location>
</feature>
<dbReference type="CDD" id="cd06250">
    <property type="entry name" value="M14_PaAOTO_like"/>
    <property type="match status" value="1"/>
</dbReference>
<dbReference type="SUPFAM" id="SSF53187">
    <property type="entry name" value="Zn-dependent exopeptidases"/>
    <property type="match status" value="1"/>
</dbReference>
<dbReference type="HOGENOM" id="CLU_062226_0_0_6"/>
<accession>W0I0W9</accession>
<organism evidence="6 7">
    <name type="scientific">Sodalis praecaptivus</name>
    <dbReference type="NCBI Taxonomy" id="1239307"/>
    <lineage>
        <taxon>Bacteria</taxon>
        <taxon>Pseudomonadati</taxon>
        <taxon>Pseudomonadota</taxon>
        <taxon>Gammaproteobacteria</taxon>
        <taxon>Enterobacterales</taxon>
        <taxon>Bruguierivoracaceae</taxon>
        <taxon>Sodalis</taxon>
    </lineage>
</organism>
<dbReference type="Proteomes" id="UP000019028">
    <property type="component" value="Chromosome"/>
</dbReference>
<evidence type="ECO:0000256" key="1">
    <source>
        <dbReference type="ARBA" id="ARBA00001947"/>
    </source>
</evidence>
<dbReference type="KEGG" id="sod:Sant_3082"/>
<dbReference type="GO" id="GO:0016788">
    <property type="term" value="F:hydrolase activity, acting on ester bonds"/>
    <property type="evidence" value="ECO:0007669"/>
    <property type="project" value="InterPro"/>
</dbReference>
<dbReference type="AlphaFoldDB" id="W0I0W9"/>
<dbReference type="Pfam" id="PF24827">
    <property type="entry name" value="AstE_AspA_cat"/>
    <property type="match status" value="1"/>
</dbReference>
<evidence type="ECO:0000256" key="4">
    <source>
        <dbReference type="ARBA" id="ARBA00022833"/>
    </source>
</evidence>
<keyword evidence="3" id="KW-0378">Hydrolase</keyword>
<keyword evidence="7" id="KW-1185">Reference proteome</keyword>
<dbReference type="RefSeq" id="WP_025423225.1">
    <property type="nucleotide sequence ID" value="NZ_CP006569.1"/>
</dbReference>
<evidence type="ECO:0000259" key="5">
    <source>
        <dbReference type="Pfam" id="PF24827"/>
    </source>
</evidence>
<sequence>MQTIKHPLQSASPGTERDITSYHFTGTTDRRIYVQAALHGDELPGMATAWYLKRQFAALETAGALRASITLVPVANPIALGQFSHGSPQGRFDMQSGQDFNRHFPVFGAAIARELEHQLGCDQTHNKKLIRQALRRRLSAVTPANELESQRLILLRLASDADIMIDLHCDWEAVPHLYTVPDAWPALAPLACYLGSQAQLLAEVSDASPFDEACYEIWSTLRRHFAGRFPIPLGLLPVTLELRGVRDVDTATAQTDAQAIIQFLTHLGDIAGQAAPPPALAYPATPLAGCEYLSAPMAGVILHQRQLGAWVQRGEVIAEILDPLSDRLIPLAAGLDGVLYARHWLRFATHGMLVARIAGAKPIRSGDLLVP</sequence>